<evidence type="ECO:0000259" key="4">
    <source>
        <dbReference type="PROSITE" id="PS50110"/>
    </source>
</evidence>
<dbReference type="Gene3D" id="3.40.50.2300">
    <property type="match status" value="1"/>
</dbReference>
<keyword evidence="2" id="KW-0902">Two-component regulatory system</keyword>
<dbReference type="PANTHER" id="PTHR45339">
    <property type="entry name" value="HYBRID SIGNAL TRANSDUCTION HISTIDINE KINASE J"/>
    <property type="match status" value="1"/>
</dbReference>
<protein>
    <submittedName>
        <fullName evidence="5">CheY-like superfamily</fullName>
    </submittedName>
</protein>
<gene>
    <name evidence="5" type="ORF">BJX66DRAFT_143434</name>
</gene>
<evidence type="ECO:0000256" key="1">
    <source>
        <dbReference type="ARBA" id="ARBA00022553"/>
    </source>
</evidence>
<comment type="caution">
    <text evidence="5">The sequence shown here is derived from an EMBL/GenBank/DDBJ whole genome shotgun (WGS) entry which is preliminary data.</text>
</comment>
<evidence type="ECO:0000313" key="5">
    <source>
        <dbReference type="EMBL" id="KAL2782993.1"/>
    </source>
</evidence>
<sequence>MHILLAEDNGVNQKLFTRILTRLECTVSIASNGQEALDYLSASPVTHPRPDIILMDTAMPIMGGIAATNIIRTHAPFATDPKISTTPIIAMTAHLMRSQIDSGWFQKRGFDDVLQKPPRIPKVRQLIAYWSRRRVVPRGGALPVPPTGNMVPLPPVMVPWGVSPLRAYRGPRSLL</sequence>
<feature type="modified residue" description="4-aspartylphosphate" evidence="3">
    <location>
        <position position="56"/>
    </location>
</feature>
<evidence type="ECO:0000313" key="6">
    <source>
        <dbReference type="Proteomes" id="UP001610563"/>
    </source>
</evidence>
<dbReference type="SUPFAM" id="SSF52172">
    <property type="entry name" value="CheY-like"/>
    <property type="match status" value="1"/>
</dbReference>
<dbReference type="Proteomes" id="UP001610563">
    <property type="component" value="Unassembled WGS sequence"/>
</dbReference>
<feature type="domain" description="Response regulatory" evidence="4">
    <location>
        <begin position="2"/>
        <end position="131"/>
    </location>
</feature>
<keyword evidence="6" id="KW-1185">Reference proteome</keyword>
<dbReference type="SMART" id="SM00448">
    <property type="entry name" value="REC"/>
    <property type="match status" value="1"/>
</dbReference>
<dbReference type="EMBL" id="JBFTWV010000285">
    <property type="protein sequence ID" value="KAL2782993.1"/>
    <property type="molecule type" value="Genomic_DNA"/>
</dbReference>
<reference evidence="5 6" key="1">
    <citation type="submission" date="2024-07" db="EMBL/GenBank/DDBJ databases">
        <title>Section-level genome sequencing and comparative genomics of Aspergillus sections Usti and Cavernicolus.</title>
        <authorList>
            <consortium name="Lawrence Berkeley National Laboratory"/>
            <person name="Nybo J.L."/>
            <person name="Vesth T.C."/>
            <person name="Theobald S."/>
            <person name="Frisvad J.C."/>
            <person name="Larsen T.O."/>
            <person name="Kjaerboelling I."/>
            <person name="Rothschild-Mancinelli K."/>
            <person name="Lyhne E.K."/>
            <person name="Kogle M.E."/>
            <person name="Barry K."/>
            <person name="Clum A."/>
            <person name="Na H."/>
            <person name="Ledsgaard L."/>
            <person name="Lin J."/>
            <person name="Lipzen A."/>
            <person name="Kuo A."/>
            <person name="Riley R."/>
            <person name="Mondo S."/>
            <person name="Labutti K."/>
            <person name="Haridas S."/>
            <person name="Pangalinan J."/>
            <person name="Salamov A.A."/>
            <person name="Simmons B.A."/>
            <person name="Magnuson J.K."/>
            <person name="Chen J."/>
            <person name="Drula E."/>
            <person name="Henrissat B."/>
            <person name="Wiebenga A."/>
            <person name="Lubbers R.J."/>
            <person name="Gomes A.C."/>
            <person name="Makela M.R."/>
            <person name="Stajich J."/>
            <person name="Grigoriev I.V."/>
            <person name="Mortensen U.H."/>
            <person name="De Vries R.P."/>
            <person name="Baker S.E."/>
            <person name="Andersen M.R."/>
        </authorList>
    </citation>
    <scope>NUCLEOTIDE SEQUENCE [LARGE SCALE GENOMIC DNA]</scope>
    <source>
        <strain evidence="5 6">CBS 209.92</strain>
    </source>
</reference>
<organism evidence="5 6">
    <name type="scientific">Aspergillus keveii</name>
    <dbReference type="NCBI Taxonomy" id="714993"/>
    <lineage>
        <taxon>Eukaryota</taxon>
        <taxon>Fungi</taxon>
        <taxon>Dikarya</taxon>
        <taxon>Ascomycota</taxon>
        <taxon>Pezizomycotina</taxon>
        <taxon>Eurotiomycetes</taxon>
        <taxon>Eurotiomycetidae</taxon>
        <taxon>Eurotiales</taxon>
        <taxon>Aspergillaceae</taxon>
        <taxon>Aspergillus</taxon>
        <taxon>Aspergillus subgen. Nidulantes</taxon>
    </lineage>
</organism>
<dbReference type="InterPro" id="IPR001789">
    <property type="entry name" value="Sig_transdc_resp-reg_receiver"/>
</dbReference>
<dbReference type="PANTHER" id="PTHR45339:SF1">
    <property type="entry name" value="HYBRID SIGNAL TRANSDUCTION HISTIDINE KINASE J"/>
    <property type="match status" value="1"/>
</dbReference>
<dbReference type="CDD" id="cd17546">
    <property type="entry name" value="REC_hyHK_CKI1_RcsC-like"/>
    <property type="match status" value="1"/>
</dbReference>
<dbReference type="Pfam" id="PF00072">
    <property type="entry name" value="Response_reg"/>
    <property type="match status" value="1"/>
</dbReference>
<proteinExistence type="predicted"/>
<name>A0ABR4FIB7_9EURO</name>
<evidence type="ECO:0000256" key="2">
    <source>
        <dbReference type="ARBA" id="ARBA00023012"/>
    </source>
</evidence>
<evidence type="ECO:0000256" key="3">
    <source>
        <dbReference type="PROSITE-ProRule" id="PRU00169"/>
    </source>
</evidence>
<keyword evidence="1 3" id="KW-0597">Phosphoprotein</keyword>
<dbReference type="InterPro" id="IPR011006">
    <property type="entry name" value="CheY-like_superfamily"/>
</dbReference>
<accession>A0ABR4FIB7</accession>
<dbReference type="PROSITE" id="PS50110">
    <property type="entry name" value="RESPONSE_REGULATORY"/>
    <property type="match status" value="1"/>
</dbReference>